<evidence type="ECO:0000259" key="4">
    <source>
        <dbReference type="Pfam" id="PF07731"/>
    </source>
</evidence>
<dbReference type="InterPro" id="IPR011707">
    <property type="entry name" value="Cu-oxidase-like_N"/>
</dbReference>
<dbReference type="CDD" id="cd13861">
    <property type="entry name" value="CuRO_1_CumA_like"/>
    <property type="match status" value="1"/>
</dbReference>
<reference evidence="6 7" key="1">
    <citation type="submission" date="2020-01" db="EMBL/GenBank/DDBJ databases">
        <authorList>
            <person name="Kim M.K."/>
        </authorList>
    </citation>
    <scope>NUCLEOTIDE SEQUENCE [LARGE SCALE GENOMIC DNA]</scope>
    <source>
        <strain evidence="6 7">172606-1</strain>
    </source>
</reference>
<dbReference type="EMBL" id="CP048222">
    <property type="protein sequence ID" value="QHT68604.1"/>
    <property type="molecule type" value="Genomic_DNA"/>
</dbReference>
<evidence type="ECO:0000256" key="1">
    <source>
        <dbReference type="ARBA" id="ARBA00022723"/>
    </source>
</evidence>
<dbReference type="GO" id="GO:0005507">
    <property type="term" value="F:copper ion binding"/>
    <property type="evidence" value="ECO:0007669"/>
    <property type="project" value="InterPro"/>
</dbReference>
<evidence type="ECO:0000259" key="5">
    <source>
        <dbReference type="Pfam" id="PF07732"/>
    </source>
</evidence>
<dbReference type="PROSITE" id="PS00080">
    <property type="entry name" value="MULTICOPPER_OXIDASE2"/>
    <property type="match status" value="1"/>
</dbReference>
<dbReference type="SUPFAM" id="SSF49503">
    <property type="entry name" value="Cupredoxins"/>
    <property type="match status" value="3"/>
</dbReference>
<dbReference type="CDD" id="cd13881">
    <property type="entry name" value="CuRO_2_McoC_like"/>
    <property type="match status" value="1"/>
</dbReference>
<dbReference type="Pfam" id="PF00394">
    <property type="entry name" value="Cu-oxidase"/>
    <property type="match status" value="1"/>
</dbReference>
<dbReference type="InterPro" id="IPR045087">
    <property type="entry name" value="Cu-oxidase_fam"/>
</dbReference>
<dbReference type="InterPro" id="IPR011706">
    <property type="entry name" value="Cu-oxidase_C"/>
</dbReference>
<dbReference type="GO" id="GO:0016491">
    <property type="term" value="F:oxidoreductase activity"/>
    <property type="evidence" value="ECO:0007669"/>
    <property type="project" value="UniProtKB-KW"/>
</dbReference>
<dbReference type="KEGG" id="rhoz:GXP67_19125"/>
<gene>
    <name evidence="6" type="ORF">GXP67_19125</name>
</gene>
<dbReference type="InterPro" id="IPR008972">
    <property type="entry name" value="Cupredoxin"/>
</dbReference>
<feature type="domain" description="Plastocyanin-like" evidence="4">
    <location>
        <begin position="332"/>
        <end position="429"/>
    </location>
</feature>
<feature type="domain" description="Plastocyanin-like" evidence="3">
    <location>
        <begin position="171"/>
        <end position="247"/>
    </location>
</feature>
<dbReference type="Gene3D" id="2.60.40.420">
    <property type="entry name" value="Cupredoxins - blue copper proteins"/>
    <property type="match status" value="3"/>
</dbReference>
<name>A0A6C0GLB2_9BACT</name>
<evidence type="ECO:0000313" key="6">
    <source>
        <dbReference type="EMBL" id="QHT68604.1"/>
    </source>
</evidence>
<dbReference type="PANTHER" id="PTHR11709:SF2">
    <property type="entry name" value="MULTICOPPER OXIDASE LPR1"/>
    <property type="match status" value="1"/>
</dbReference>
<proteinExistence type="predicted"/>
<dbReference type="Pfam" id="PF07731">
    <property type="entry name" value="Cu-oxidase_2"/>
    <property type="match status" value="1"/>
</dbReference>
<sequence length="446" mass="50373">MKSHHHPTSQVISYELEASIFSWEIAEGKTVEAWGFNNQLPGPLLRARKGDTLEVKVKNNLPEPTMIHWHGIRLPASMDGTGEVQKPIEPGEEFTYRFVVPDAGTFWYHSHANETFQMERGMYGGLIVEEGTALVTDGEKVFLLDDMKLTAENEFTKPGWFIPRIMERHDGREGDTLLINGKENPTISIAGGQAERWRFINASSARYIQLYLGGKEFKIIGTDGGLLEHPQTVTQVLLTPGERIEIIAGPFTEGESFLIETLPYNRMTFLKAKRQTFATIQVGAQKPSVAYIPQILRKIEPLAEKEAPVSRKLKLSVGPSLKHGMDFLVNGDVHTSDQPVKVGELQVWEVANSSLMDHPFHLHGFFFQVIEENGEAPDYIAWKDTYNLPPRSRIKIAWMPDDRPGEWMYHCHILEHHAAGMMAHFEVVNPDRPSEAAYASDHSCKH</sequence>
<dbReference type="PROSITE" id="PS00079">
    <property type="entry name" value="MULTICOPPER_OXIDASE1"/>
    <property type="match status" value="1"/>
</dbReference>
<evidence type="ECO:0000256" key="2">
    <source>
        <dbReference type="ARBA" id="ARBA00023002"/>
    </source>
</evidence>
<keyword evidence="2" id="KW-0560">Oxidoreductase</keyword>
<dbReference type="PANTHER" id="PTHR11709">
    <property type="entry name" value="MULTI-COPPER OXIDASE"/>
    <property type="match status" value="1"/>
</dbReference>
<protein>
    <submittedName>
        <fullName evidence="6">Multicopper oxidase family protein</fullName>
    </submittedName>
</protein>
<organism evidence="6 7">
    <name type="scientific">Rhodocytophaga rosea</name>
    <dbReference type="NCBI Taxonomy" id="2704465"/>
    <lineage>
        <taxon>Bacteria</taxon>
        <taxon>Pseudomonadati</taxon>
        <taxon>Bacteroidota</taxon>
        <taxon>Cytophagia</taxon>
        <taxon>Cytophagales</taxon>
        <taxon>Rhodocytophagaceae</taxon>
        <taxon>Rhodocytophaga</taxon>
    </lineage>
</organism>
<evidence type="ECO:0000259" key="3">
    <source>
        <dbReference type="Pfam" id="PF00394"/>
    </source>
</evidence>
<dbReference type="InterPro" id="IPR001117">
    <property type="entry name" value="Cu-oxidase_2nd"/>
</dbReference>
<dbReference type="InterPro" id="IPR002355">
    <property type="entry name" value="Cu_oxidase_Cu_BS"/>
</dbReference>
<accession>A0A6C0GLB2</accession>
<evidence type="ECO:0000313" key="7">
    <source>
        <dbReference type="Proteomes" id="UP000480178"/>
    </source>
</evidence>
<keyword evidence="7" id="KW-1185">Reference proteome</keyword>
<feature type="domain" description="Plastocyanin-like" evidence="5">
    <location>
        <begin position="23"/>
        <end position="130"/>
    </location>
</feature>
<dbReference type="Pfam" id="PF07732">
    <property type="entry name" value="Cu-oxidase_3"/>
    <property type="match status" value="1"/>
</dbReference>
<dbReference type="InterPro" id="IPR033138">
    <property type="entry name" value="Cu_oxidase_CS"/>
</dbReference>
<dbReference type="RefSeq" id="WP_162444615.1">
    <property type="nucleotide sequence ID" value="NZ_CP048222.1"/>
</dbReference>
<dbReference type="AlphaFoldDB" id="A0A6C0GLB2"/>
<keyword evidence="1" id="KW-0479">Metal-binding</keyword>
<dbReference type="Proteomes" id="UP000480178">
    <property type="component" value="Chromosome"/>
</dbReference>